<dbReference type="InterPro" id="IPR023292">
    <property type="entry name" value="NTP_PyroPHydrolase-like_dom_sf"/>
</dbReference>
<dbReference type="InterPro" id="IPR021130">
    <property type="entry name" value="PRib-ATP_PPHydrolase-like"/>
</dbReference>
<sequence length="146" mass="16830">MKSQVHKETEARGLDLAWEQVRDFQLAFNHPANDTPILLDAERAVKRMNWVQEEVQEFLEAKTIVDQADAMIDVIYFAIGTLVEMGVRPQQLMDIVQHANMSKLWPDGKPHYKPDGKVMKPEGWEDPYPKLKEAIAEQMKKGETIK</sequence>
<evidence type="ECO:0000313" key="1">
    <source>
        <dbReference type="EMBL" id="MFC6331115.1"/>
    </source>
</evidence>
<dbReference type="GO" id="GO:0016787">
    <property type="term" value="F:hydrolase activity"/>
    <property type="evidence" value="ECO:0007669"/>
    <property type="project" value="UniProtKB-KW"/>
</dbReference>
<gene>
    <name evidence="1" type="ORF">ACFP56_00655</name>
</gene>
<proteinExistence type="predicted"/>
<name>A0ABW1V1H3_9BACL</name>
<protein>
    <submittedName>
        <fullName evidence="1">HAD family hydrolase</fullName>
    </submittedName>
</protein>
<dbReference type="Proteomes" id="UP001596233">
    <property type="component" value="Unassembled WGS sequence"/>
</dbReference>
<organism evidence="1 2">
    <name type="scientific">Paenibacillus septentrionalis</name>
    <dbReference type="NCBI Taxonomy" id="429342"/>
    <lineage>
        <taxon>Bacteria</taxon>
        <taxon>Bacillati</taxon>
        <taxon>Bacillota</taxon>
        <taxon>Bacilli</taxon>
        <taxon>Bacillales</taxon>
        <taxon>Paenibacillaceae</taxon>
        <taxon>Paenibacillus</taxon>
    </lineage>
</organism>
<evidence type="ECO:0000313" key="2">
    <source>
        <dbReference type="Proteomes" id="UP001596233"/>
    </source>
</evidence>
<dbReference type="RefSeq" id="WP_379230003.1">
    <property type="nucleotide sequence ID" value="NZ_JBHSTE010000001.1"/>
</dbReference>
<dbReference type="Gene3D" id="1.10.3420.10">
    <property type="entry name" value="putative ntp pyrophosphohydrolase like domain"/>
    <property type="match status" value="1"/>
</dbReference>
<comment type="caution">
    <text evidence="1">The sequence shown here is derived from an EMBL/GenBank/DDBJ whole genome shotgun (WGS) entry which is preliminary data.</text>
</comment>
<reference evidence="2" key="1">
    <citation type="journal article" date="2019" name="Int. J. Syst. Evol. Microbiol.">
        <title>The Global Catalogue of Microorganisms (GCM) 10K type strain sequencing project: providing services to taxonomists for standard genome sequencing and annotation.</title>
        <authorList>
            <consortium name="The Broad Institute Genomics Platform"/>
            <consortium name="The Broad Institute Genome Sequencing Center for Infectious Disease"/>
            <person name="Wu L."/>
            <person name="Ma J."/>
        </authorList>
    </citation>
    <scope>NUCLEOTIDE SEQUENCE [LARGE SCALE GENOMIC DNA]</scope>
    <source>
        <strain evidence="2">PCU 280</strain>
    </source>
</reference>
<dbReference type="CDD" id="cd11545">
    <property type="entry name" value="NTP-PPase_YP_001813558"/>
    <property type="match status" value="1"/>
</dbReference>
<dbReference type="Pfam" id="PF01503">
    <property type="entry name" value="PRA-PH"/>
    <property type="match status" value="1"/>
</dbReference>
<dbReference type="EMBL" id="JBHSTE010000001">
    <property type="protein sequence ID" value="MFC6331115.1"/>
    <property type="molecule type" value="Genomic_DNA"/>
</dbReference>
<keyword evidence="2" id="KW-1185">Reference proteome</keyword>
<keyword evidence="1" id="KW-0378">Hydrolase</keyword>
<accession>A0ABW1V1H3</accession>